<accession>A0A8H3XDR1</accession>
<gene>
    <name evidence="3" type="ORF">F8M41_001816</name>
</gene>
<proteinExistence type="predicted"/>
<organism evidence="3 4">
    <name type="scientific">Gigaspora margarita</name>
    <dbReference type="NCBI Taxonomy" id="4874"/>
    <lineage>
        <taxon>Eukaryota</taxon>
        <taxon>Fungi</taxon>
        <taxon>Fungi incertae sedis</taxon>
        <taxon>Mucoromycota</taxon>
        <taxon>Glomeromycotina</taxon>
        <taxon>Glomeromycetes</taxon>
        <taxon>Diversisporales</taxon>
        <taxon>Gigasporaceae</taxon>
        <taxon>Gigaspora</taxon>
    </lineage>
</organism>
<dbReference type="Pfam" id="PF15938">
    <property type="entry name" value="DUF4750"/>
    <property type="match status" value="1"/>
</dbReference>
<feature type="compositionally biased region" description="Basic residues" evidence="1">
    <location>
        <begin position="73"/>
        <end position="85"/>
    </location>
</feature>
<keyword evidence="2" id="KW-0472">Membrane</keyword>
<dbReference type="Proteomes" id="UP000439903">
    <property type="component" value="Unassembled WGS sequence"/>
</dbReference>
<sequence>MLSTYIIDILKVIISIVVVILLILLAWWILWKLILSQVNFFRELAGLPKLPPPKTHKKRQSSQYSIPNSPIRQHSRHSSSSKRLSRQYDKR</sequence>
<dbReference type="InterPro" id="IPR031851">
    <property type="entry name" value="DUF4750"/>
</dbReference>
<reference evidence="3 4" key="1">
    <citation type="journal article" date="2019" name="Environ. Microbiol.">
        <title>At the nexus of three kingdoms: the genome of the mycorrhizal fungus Gigaspora margarita provides insights into plant, endobacterial and fungal interactions.</title>
        <authorList>
            <person name="Venice F."/>
            <person name="Ghignone S."/>
            <person name="Salvioli di Fossalunga A."/>
            <person name="Amselem J."/>
            <person name="Novero M."/>
            <person name="Xianan X."/>
            <person name="Sedzielewska Toro K."/>
            <person name="Morin E."/>
            <person name="Lipzen A."/>
            <person name="Grigoriev I.V."/>
            <person name="Henrissat B."/>
            <person name="Martin F.M."/>
            <person name="Bonfante P."/>
        </authorList>
    </citation>
    <scope>NUCLEOTIDE SEQUENCE [LARGE SCALE GENOMIC DNA]</scope>
    <source>
        <strain evidence="3 4">BEG34</strain>
    </source>
</reference>
<dbReference type="AlphaFoldDB" id="A0A8H3XDR1"/>
<feature type="region of interest" description="Disordered" evidence="1">
    <location>
        <begin position="49"/>
        <end position="91"/>
    </location>
</feature>
<name>A0A8H3XDR1_GIGMA</name>
<protein>
    <submittedName>
        <fullName evidence="3">Uncharacterized protein</fullName>
    </submittedName>
</protein>
<keyword evidence="4" id="KW-1185">Reference proteome</keyword>
<dbReference type="EMBL" id="WTPW01001150">
    <property type="protein sequence ID" value="KAF0452893.1"/>
    <property type="molecule type" value="Genomic_DNA"/>
</dbReference>
<keyword evidence="2" id="KW-0812">Transmembrane</keyword>
<feature type="compositionally biased region" description="Polar residues" evidence="1">
    <location>
        <begin position="61"/>
        <end position="71"/>
    </location>
</feature>
<keyword evidence="2" id="KW-1133">Transmembrane helix</keyword>
<evidence type="ECO:0000256" key="2">
    <source>
        <dbReference type="SAM" id="Phobius"/>
    </source>
</evidence>
<feature type="transmembrane region" description="Helical" evidence="2">
    <location>
        <begin position="12"/>
        <end position="31"/>
    </location>
</feature>
<evidence type="ECO:0000313" key="3">
    <source>
        <dbReference type="EMBL" id="KAF0452893.1"/>
    </source>
</evidence>
<evidence type="ECO:0000256" key="1">
    <source>
        <dbReference type="SAM" id="MobiDB-lite"/>
    </source>
</evidence>
<evidence type="ECO:0000313" key="4">
    <source>
        <dbReference type="Proteomes" id="UP000439903"/>
    </source>
</evidence>
<comment type="caution">
    <text evidence="3">The sequence shown here is derived from an EMBL/GenBank/DDBJ whole genome shotgun (WGS) entry which is preliminary data.</text>
</comment>